<gene>
    <name evidence="7" type="ORF">FHX44_113044</name>
</gene>
<evidence type="ECO:0000256" key="2">
    <source>
        <dbReference type="ARBA" id="ARBA00023125"/>
    </source>
</evidence>
<comment type="caution">
    <text evidence="7">The sequence shown here is derived from an EMBL/GenBank/DDBJ whole genome shotgun (WGS) entry which is preliminary data.</text>
</comment>
<dbReference type="EMBL" id="VIWU01000001">
    <property type="protein sequence ID" value="TWF77139.1"/>
    <property type="molecule type" value="Genomic_DNA"/>
</dbReference>
<evidence type="ECO:0000256" key="1">
    <source>
        <dbReference type="ARBA" id="ARBA00023015"/>
    </source>
</evidence>
<dbReference type="Pfam" id="PF01418">
    <property type="entry name" value="HTH_6"/>
    <property type="match status" value="1"/>
</dbReference>
<dbReference type="GO" id="GO:0003700">
    <property type="term" value="F:DNA-binding transcription factor activity"/>
    <property type="evidence" value="ECO:0007669"/>
    <property type="project" value="InterPro"/>
</dbReference>
<keyword evidence="3" id="KW-0804">Transcription</keyword>
<dbReference type="GO" id="GO:1901135">
    <property type="term" value="P:carbohydrate derivative metabolic process"/>
    <property type="evidence" value="ECO:0007669"/>
    <property type="project" value="InterPro"/>
</dbReference>
<name>A0A561SQK0_9PSEU</name>
<dbReference type="Proteomes" id="UP000321261">
    <property type="component" value="Unassembled WGS sequence"/>
</dbReference>
<feature type="domain" description="SIS" evidence="6">
    <location>
        <begin position="141"/>
        <end position="281"/>
    </location>
</feature>
<evidence type="ECO:0000259" key="5">
    <source>
        <dbReference type="PROSITE" id="PS51071"/>
    </source>
</evidence>
<evidence type="ECO:0000256" key="3">
    <source>
        <dbReference type="ARBA" id="ARBA00023163"/>
    </source>
</evidence>
<organism evidence="7 8">
    <name type="scientific">Pseudonocardia hierapolitana</name>
    <dbReference type="NCBI Taxonomy" id="1128676"/>
    <lineage>
        <taxon>Bacteria</taxon>
        <taxon>Bacillati</taxon>
        <taxon>Actinomycetota</taxon>
        <taxon>Actinomycetes</taxon>
        <taxon>Pseudonocardiales</taxon>
        <taxon>Pseudonocardiaceae</taxon>
        <taxon>Pseudonocardia</taxon>
    </lineage>
</organism>
<dbReference type="InterPro" id="IPR035472">
    <property type="entry name" value="RpiR-like_SIS"/>
</dbReference>
<accession>A0A561SQK0</accession>
<evidence type="ECO:0000313" key="7">
    <source>
        <dbReference type="EMBL" id="TWF77139.1"/>
    </source>
</evidence>
<keyword evidence="1" id="KW-0805">Transcription regulation</keyword>
<reference evidence="7 8" key="1">
    <citation type="submission" date="2019-06" db="EMBL/GenBank/DDBJ databases">
        <title>Sequencing the genomes of 1000 actinobacteria strains.</title>
        <authorList>
            <person name="Klenk H.-P."/>
        </authorList>
    </citation>
    <scope>NUCLEOTIDE SEQUENCE [LARGE SCALE GENOMIC DNA]</scope>
    <source>
        <strain evidence="7 8">DSM 45671</strain>
    </source>
</reference>
<feature type="domain" description="HTH rpiR-type" evidence="5">
    <location>
        <begin position="16"/>
        <end position="92"/>
    </location>
</feature>
<evidence type="ECO:0000259" key="6">
    <source>
        <dbReference type="PROSITE" id="PS51464"/>
    </source>
</evidence>
<dbReference type="InterPro" id="IPR046348">
    <property type="entry name" value="SIS_dom_sf"/>
</dbReference>
<dbReference type="RefSeq" id="WP_147256370.1">
    <property type="nucleotide sequence ID" value="NZ_VIWU01000001.1"/>
</dbReference>
<dbReference type="InterPro" id="IPR001347">
    <property type="entry name" value="SIS_dom"/>
</dbReference>
<dbReference type="PROSITE" id="PS51071">
    <property type="entry name" value="HTH_RPIR"/>
    <property type="match status" value="1"/>
</dbReference>
<keyword evidence="8" id="KW-1185">Reference proteome</keyword>
<evidence type="ECO:0000256" key="4">
    <source>
        <dbReference type="SAM" id="MobiDB-lite"/>
    </source>
</evidence>
<dbReference type="PANTHER" id="PTHR30514">
    <property type="entry name" value="GLUCOKINASE"/>
    <property type="match status" value="1"/>
</dbReference>
<proteinExistence type="predicted"/>
<keyword evidence="2" id="KW-0238">DNA-binding</keyword>
<dbReference type="SUPFAM" id="SSF46689">
    <property type="entry name" value="Homeodomain-like"/>
    <property type="match status" value="1"/>
</dbReference>
<dbReference type="SUPFAM" id="SSF53697">
    <property type="entry name" value="SIS domain"/>
    <property type="match status" value="1"/>
</dbReference>
<dbReference type="InterPro" id="IPR047640">
    <property type="entry name" value="RpiR-like"/>
</dbReference>
<dbReference type="GO" id="GO:0097367">
    <property type="term" value="F:carbohydrate derivative binding"/>
    <property type="evidence" value="ECO:0007669"/>
    <property type="project" value="InterPro"/>
</dbReference>
<dbReference type="OrthoDB" id="370421at2"/>
<evidence type="ECO:0000313" key="8">
    <source>
        <dbReference type="Proteomes" id="UP000321261"/>
    </source>
</evidence>
<dbReference type="Pfam" id="PF01380">
    <property type="entry name" value="SIS"/>
    <property type="match status" value="1"/>
</dbReference>
<dbReference type="CDD" id="cd05013">
    <property type="entry name" value="SIS_RpiR"/>
    <property type="match status" value="1"/>
</dbReference>
<dbReference type="InterPro" id="IPR000281">
    <property type="entry name" value="HTH_RpiR"/>
</dbReference>
<protein>
    <submittedName>
        <fullName evidence="7">RpiR family transcriptional regulator</fullName>
    </submittedName>
</protein>
<dbReference type="AlphaFoldDB" id="A0A561SQK0"/>
<feature type="region of interest" description="Disordered" evidence="4">
    <location>
        <begin position="296"/>
        <end position="325"/>
    </location>
</feature>
<sequence length="325" mass="34401">MAVTAGSEPPVEAGTGQLLSHLRSVLPGLAGALRQVGTVILEDPAWASRATIVELGERSGTSPATVTRFCRSLGLAGYTELRVGIATDIGRADQAGWEVGIGADVLPTDPLDRVLRTLLAVDLQAMHETATGLDLRTVETVIEALVAARRVDMYGVGGSAAVLEDMQMRMHRIGLASWTWSDVHNGLMSAALLRPGDVAIALSHSGRSAETVDMLTQARASGAATVAITNFSTSPIADVAEHLLCTSVRETSYRSGEMSARHSQFLVLDLLYLGVAQRTHERATETWTRAADAVAPHRTPYESRARRGAAVNNDEAADASRGGAR</sequence>
<dbReference type="GO" id="GO:0003677">
    <property type="term" value="F:DNA binding"/>
    <property type="evidence" value="ECO:0007669"/>
    <property type="project" value="UniProtKB-KW"/>
</dbReference>
<dbReference type="InterPro" id="IPR009057">
    <property type="entry name" value="Homeodomain-like_sf"/>
</dbReference>
<dbReference type="PANTHER" id="PTHR30514:SF1">
    <property type="entry name" value="HTH-TYPE TRANSCRIPTIONAL REGULATOR HEXR-RELATED"/>
    <property type="match status" value="1"/>
</dbReference>
<dbReference type="InterPro" id="IPR036388">
    <property type="entry name" value="WH-like_DNA-bd_sf"/>
</dbReference>
<dbReference type="Gene3D" id="1.10.10.10">
    <property type="entry name" value="Winged helix-like DNA-binding domain superfamily/Winged helix DNA-binding domain"/>
    <property type="match status" value="1"/>
</dbReference>
<dbReference type="PROSITE" id="PS51464">
    <property type="entry name" value="SIS"/>
    <property type="match status" value="1"/>
</dbReference>
<dbReference type="Gene3D" id="3.40.50.10490">
    <property type="entry name" value="Glucose-6-phosphate isomerase like protein, domain 1"/>
    <property type="match status" value="1"/>
</dbReference>